<dbReference type="Gene3D" id="3.20.20.410">
    <property type="entry name" value="Protein of unknown function UPF0759"/>
    <property type="match status" value="1"/>
</dbReference>
<dbReference type="InterPro" id="IPR002763">
    <property type="entry name" value="DUF72"/>
</dbReference>
<dbReference type="PANTHER" id="PTHR30348">
    <property type="entry name" value="UNCHARACTERIZED PROTEIN YECE"/>
    <property type="match status" value="1"/>
</dbReference>
<keyword evidence="2" id="KW-1185">Reference proteome</keyword>
<dbReference type="PANTHER" id="PTHR30348:SF4">
    <property type="entry name" value="DUF72 DOMAIN-CONTAINING PROTEIN"/>
    <property type="match status" value="1"/>
</dbReference>
<reference evidence="1 2" key="1">
    <citation type="submission" date="2020-08" db="EMBL/GenBank/DDBJ databases">
        <title>Genome sequence of Pedobacter roseus KACC 11594T.</title>
        <authorList>
            <person name="Hyun D.-W."/>
            <person name="Bae J.-W."/>
        </authorList>
    </citation>
    <scope>NUCLEOTIDE SEQUENCE [LARGE SCALE GENOMIC DNA]</scope>
    <source>
        <strain evidence="1 2">KACC 11594</strain>
    </source>
</reference>
<dbReference type="Pfam" id="PF01904">
    <property type="entry name" value="DUF72"/>
    <property type="match status" value="1"/>
</dbReference>
<sequence>MKWRIGCSGFYYREWKEIFYPKGLAQKDWFKYYCEHFNTIEINSTFYKMPTQKSFDKWYSESPDDFLFTIKAPRLITHYKQLNDCGQLISDFYEAIQLGLKEKLGCVLFQFPPKFDYTGERLKLLIDLLNPELKNVVEFRHLSWFEEDLYKKLAKNNIIFSGQSYPSALPDDVIQNTATVYYRFHGKPVLYKTEYDIKVINDFKNQIGDKEKEVFVYFNNTWGVGALHNAKQLQELIKQ</sequence>
<name>A0A7G9QJ30_9SPHI</name>
<proteinExistence type="predicted"/>
<dbReference type="KEGG" id="proe:H9L23_04420"/>
<organism evidence="1 2">
    <name type="scientific">Pedobacter roseus</name>
    <dbReference type="NCBI Taxonomy" id="336820"/>
    <lineage>
        <taxon>Bacteria</taxon>
        <taxon>Pseudomonadati</taxon>
        <taxon>Bacteroidota</taxon>
        <taxon>Sphingobacteriia</taxon>
        <taxon>Sphingobacteriales</taxon>
        <taxon>Sphingobacteriaceae</taxon>
        <taxon>Pedobacter</taxon>
    </lineage>
</organism>
<evidence type="ECO:0000313" key="2">
    <source>
        <dbReference type="Proteomes" id="UP000515806"/>
    </source>
</evidence>
<dbReference type="RefSeq" id="WP_187593841.1">
    <property type="nucleotide sequence ID" value="NZ_CP060723.1"/>
</dbReference>
<accession>A0A7G9QJ30</accession>
<dbReference type="SUPFAM" id="SSF117396">
    <property type="entry name" value="TM1631-like"/>
    <property type="match status" value="1"/>
</dbReference>
<protein>
    <submittedName>
        <fullName evidence="1">DUF72 domain-containing protein</fullName>
    </submittedName>
</protein>
<dbReference type="Proteomes" id="UP000515806">
    <property type="component" value="Chromosome"/>
</dbReference>
<evidence type="ECO:0000313" key="1">
    <source>
        <dbReference type="EMBL" id="QNN43355.1"/>
    </source>
</evidence>
<dbReference type="InterPro" id="IPR036520">
    <property type="entry name" value="UPF0759_sf"/>
</dbReference>
<dbReference type="EMBL" id="CP060723">
    <property type="protein sequence ID" value="QNN43355.1"/>
    <property type="molecule type" value="Genomic_DNA"/>
</dbReference>
<dbReference type="AlphaFoldDB" id="A0A7G9QJ30"/>
<gene>
    <name evidence="1" type="ORF">H9L23_04420</name>
</gene>